<dbReference type="EMBL" id="LLXI01000887">
    <property type="protein sequence ID" value="PKY50542.1"/>
    <property type="molecule type" value="Genomic_DNA"/>
</dbReference>
<organism evidence="1 2">
    <name type="scientific">Rhizophagus irregularis</name>
    <dbReference type="NCBI Taxonomy" id="588596"/>
    <lineage>
        <taxon>Eukaryota</taxon>
        <taxon>Fungi</taxon>
        <taxon>Fungi incertae sedis</taxon>
        <taxon>Mucoromycota</taxon>
        <taxon>Glomeromycotina</taxon>
        <taxon>Glomeromycetes</taxon>
        <taxon>Glomerales</taxon>
        <taxon>Glomeraceae</taxon>
        <taxon>Rhizophagus</taxon>
    </lineage>
</organism>
<evidence type="ECO:0000313" key="2">
    <source>
        <dbReference type="Proteomes" id="UP000234323"/>
    </source>
</evidence>
<keyword evidence="2" id="KW-1185">Reference proteome</keyword>
<accession>A0A2I1GV69</accession>
<dbReference type="AlphaFoldDB" id="A0A2I1GV69"/>
<reference evidence="1 2" key="1">
    <citation type="submission" date="2015-10" db="EMBL/GenBank/DDBJ databases">
        <title>Genome analyses suggest a sexual origin of heterokaryosis in a supposedly ancient asexual fungus.</title>
        <authorList>
            <person name="Ropars J."/>
            <person name="Sedzielewska K."/>
            <person name="Noel J."/>
            <person name="Charron P."/>
            <person name="Farinelli L."/>
            <person name="Marton T."/>
            <person name="Kruger M."/>
            <person name="Pelin A."/>
            <person name="Brachmann A."/>
            <person name="Corradi N."/>
        </authorList>
    </citation>
    <scope>NUCLEOTIDE SEQUENCE [LARGE SCALE GENOMIC DNA]</scope>
    <source>
        <strain evidence="1 2">A4</strain>
    </source>
</reference>
<evidence type="ECO:0000313" key="1">
    <source>
        <dbReference type="EMBL" id="PKY50542.1"/>
    </source>
</evidence>
<name>A0A2I1GV69_9GLOM</name>
<protein>
    <submittedName>
        <fullName evidence="1">Uncharacterized protein</fullName>
    </submittedName>
</protein>
<dbReference type="Proteomes" id="UP000234323">
    <property type="component" value="Unassembled WGS sequence"/>
</dbReference>
<sequence length="59" mass="7167">MWFRTDESMIFGGHNLKEALENYLFIKKIFATLKITSMNLYNEKKADKWYEKNEKTSDR</sequence>
<proteinExistence type="predicted"/>
<gene>
    <name evidence="1" type="ORF">RhiirA4_406616</name>
</gene>
<comment type="caution">
    <text evidence="1">The sequence shown here is derived from an EMBL/GenBank/DDBJ whole genome shotgun (WGS) entry which is preliminary data.</text>
</comment>